<name>A0A0J7IG12_9FLAO</name>
<evidence type="ECO:0000256" key="5">
    <source>
        <dbReference type="ARBA" id="ARBA00022692"/>
    </source>
</evidence>
<dbReference type="OrthoDB" id="367883at2"/>
<dbReference type="STRING" id="558151.ACM46_11905"/>
<comment type="caution">
    <text evidence="10">The sequence shown here is derived from an EMBL/GenBank/DDBJ whole genome shotgun (WGS) entry which is preliminary data.</text>
</comment>
<dbReference type="PATRIC" id="fig|558151.6.peg.2511"/>
<dbReference type="PANTHER" id="PTHR30026:SF20">
    <property type="entry name" value="OUTER MEMBRANE PROTEIN TOLC"/>
    <property type="match status" value="1"/>
</dbReference>
<organism evidence="10 11">
    <name type="scientific">Chryseobacterium angstadtii</name>
    <dbReference type="NCBI Taxonomy" id="558151"/>
    <lineage>
        <taxon>Bacteria</taxon>
        <taxon>Pseudomonadati</taxon>
        <taxon>Bacteroidota</taxon>
        <taxon>Flavobacteriia</taxon>
        <taxon>Flavobacteriales</taxon>
        <taxon>Weeksellaceae</taxon>
        <taxon>Chryseobacterium group</taxon>
        <taxon>Chryseobacterium</taxon>
    </lineage>
</organism>
<evidence type="ECO:0000256" key="1">
    <source>
        <dbReference type="ARBA" id="ARBA00004442"/>
    </source>
</evidence>
<comment type="subcellular location">
    <subcellularLocation>
        <location evidence="1">Cell outer membrane</location>
    </subcellularLocation>
</comment>
<evidence type="ECO:0000313" key="11">
    <source>
        <dbReference type="Proteomes" id="UP000036261"/>
    </source>
</evidence>
<keyword evidence="3" id="KW-0813">Transport</keyword>
<dbReference type="InterPro" id="IPR051906">
    <property type="entry name" value="TolC-like"/>
</dbReference>
<dbReference type="AlphaFoldDB" id="A0A0J7IG12"/>
<accession>A0A0J7IG12</accession>
<evidence type="ECO:0000256" key="8">
    <source>
        <dbReference type="SAM" id="Coils"/>
    </source>
</evidence>
<evidence type="ECO:0000256" key="3">
    <source>
        <dbReference type="ARBA" id="ARBA00022448"/>
    </source>
</evidence>
<evidence type="ECO:0000256" key="6">
    <source>
        <dbReference type="ARBA" id="ARBA00023136"/>
    </source>
</evidence>
<evidence type="ECO:0000256" key="4">
    <source>
        <dbReference type="ARBA" id="ARBA00022452"/>
    </source>
</evidence>
<keyword evidence="9" id="KW-0732">Signal</keyword>
<feature type="coiled-coil region" evidence="8">
    <location>
        <begin position="32"/>
        <end position="64"/>
    </location>
</feature>
<dbReference type="GO" id="GO:1990281">
    <property type="term" value="C:efflux pump complex"/>
    <property type="evidence" value="ECO:0007669"/>
    <property type="project" value="TreeGrafter"/>
</dbReference>
<keyword evidence="4" id="KW-1134">Transmembrane beta strand</keyword>
<comment type="similarity">
    <text evidence="2">Belongs to the outer membrane factor (OMF) (TC 1.B.17) family.</text>
</comment>
<feature type="coiled-coil region" evidence="8">
    <location>
        <begin position="339"/>
        <end position="450"/>
    </location>
</feature>
<sequence>MKRKRITANKLKIGIAAAFMIFGFSSVSAQQQVSLQEAIKQALQNKAEAKKAALQIKKAEYKIDEARAGALPQITATAGLTYNPVIQESLLEFGGERIRAQLGQPWSSTASVQLQQALFDQRVFTGLKAAKSTREFYVLNAQLTNEQIIENVAIAYYQVFVQEENLKTVEASYANTERVRNVIKSLVDNGLAKAIDLDRTNVQLTNIGSNKQQLINSVELSKNALKFYMGVSISTDIELEEKTIEPKPELLASNVNLENRTELKVLNKNRELLQFNKKATEAYLYPTVSLTANYGWAGMGKKFPLTNGLNNGVLWSDYSAIGLNVNVPIFTGGATKAKIQQAEIDIQDLDQDIQNQQLSLSLDYKNAITNMENSIINIQSMKDNVELAERVQKNTQSNYQYGLATLTEVLDSENALTQAKQNYSNALLDYKQAEIKLIKAKGELNTLQNL</sequence>
<dbReference type="PANTHER" id="PTHR30026">
    <property type="entry name" value="OUTER MEMBRANE PROTEIN TOLC"/>
    <property type="match status" value="1"/>
</dbReference>
<keyword evidence="5" id="KW-0812">Transmembrane</keyword>
<feature type="chain" id="PRO_5005288950" evidence="9">
    <location>
        <begin position="30"/>
        <end position="450"/>
    </location>
</feature>
<feature type="signal peptide" evidence="9">
    <location>
        <begin position="1"/>
        <end position="29"/>
    </location>
</feature>
<dbReference type="RefSeq" id="WP_048506845.1">
    <property type="nucleotide sequence ID" value="NZ_LFND01000003.1"/>
</dbReference>
<evidence type="ECO:0000256" key="2">
    <source>
        <dbReference type="ARBA" id="ARBA00007613"/>
    </source>
</evidence>
<dbReference type="GO" id="GO:0015562">
    <property type="term" value="F:efflux transmembrane transporter activity"/>
    <property type="evidence" value="ECO:0007669"/>
    <property type="project" value="InterPro"/>
</dbReference>
<dbReference type="GO" id="GO:0009279">
    <property type="term" value="C:cell outer membrane"/>
    <property type="evidence" value="ECO:0007669"/>
    <property type="project" value="UniProtKB-SubCell"/>
</dbReference>
<evidence type="ECO:0000256" key="9">
    <source>
        <dbReference type="SAM" id="SignalP"/>
    </source>
</evidence>
<keyword evidence="6" id="KW-0472">Membrane</keyword>
<proteinExistence type="inferred from homology"/>
<keyword evidence="11" id="KW-1185">Reference proteome</keyword>
<gene>
    <name evidence="10" type="ORF">ACM46_11905</name>
</gene>
<keyword evidence="7" id="KW-0998">Cell outer membrane</keyword>
<dbReference type="Pfam" id="PF02321">
    <property type="entry name" value="OEP"/>
    <property type="match status" value="2"/>
</dbReference>
<dbReference type="GO" id="GO:0015288">
    <property type="term" value="F:porin activity"/>
    <property type="evidence" value="ECO:0007669"/>
    <property type="project" value="TreeGrafter"/>
</dbReference>
<dbReference type="InterPro" id="IPR003423">
    <property type="entry name" value="OMP_efflux"/>
</dbReference>
<dbReference type="Gene3D" id="1.20.1600.10">
    <property type="entry name" value="Outer membrane efflux proteins (OEP)"/>
    <property type="match status" value="1"/>
</dbReference>
<evidence type="ECO:0000256" key="7">
    <source>
        <dbReference type="ARBA" id="ARBA00023237"/>
    </source>
</evidence>
<protein>
    <submittedName>
        <fullName evidence="10">Transporter</fullName>
    </submittedName>
</protein>
<reference evidence="10 11" key="1">
    <citation type="journal article" date="2013" name="Int. J. Syst. Evol. Microbiol.">
        <title>Chryseobacterium angstadtii sp. nov., isolated from a newt tank.</title>
        <authorList>
            <person name="Kirk K.E."/>
            <person name="Hoffman J.A."/>
            <person name="Smith K.A."/>
            <person name="Strahan B.L."/>
            <person name="Failor K.C."/>
            <person name="Krebs J.E."/>
            <person name="Gale A.N."/>
            <person name="Do T.D."/>
            <person name="Sontag T.C."/>
            <person name="Batties A.M."/>
            <person name="Mistiszyn K."/>
            <person name="Newman J.D."/>
        </authorList>
    </citation>
    <scope>NUCLEOTIDE SEQUENCE [LARGE SCALE GENOMIC DNA]</scope>
    <source>
        <strain evidence="10 11">KM</strain>
    </source>
</reference>
<keyword evidence="8" id="KW-0175">Coiled coil</keyword>
<dbReference type="EMBL" id="LFND01000003">
    <property type="protein sequence ID" value="KMQ64906.1"/>
    <property type="molecule type" value="Genomic_DNA"/>
</dbReference>
<dbReference type="SUPFAM" id="SSF56954">
    <property type="entry name" value="Outer membrane efflux proteins (OEP)"/>
    <property type="match status" value="1"/>
</dbReference>
<dbReference type="Proteomes" id="UP000036261">
    <property type="component" value="Unassembled WGS sequence"/>
</dbReference>
<evidence type="ECO:0000313" key="10">
    <source>
        <dbReference type="EMBL" id="KMQ64906.1"/>
    </source>
</evidence>